<dbReference type="SUPFAM" id="SSF53597">
    <property type="entry name" value="Dihydrofolate reductase-like"/>
    <property type="match status" value="1"/>
</dbReference>
<dbReference type="InterPro" id="IPR002734">
    <property type="entry name" value="RibDG_C"/>
</dbReference>
<sequence>MRELTYYVATSLDGCIAAPDGSFDVFPVEGDHMAAIVHDYPDTLPSHVQRALGLEADGSRFDTVVMGWRTYTPALDVGITSPYAHLRQVVATRRSGLDVDPGIELTADPVATVRVLKQEDGAGIWLAGGGELAASLIDEIDRLVLKVNPLVLGSGVRLFGDAGYDPHVFETVQVRPFDSGVTILELVRRR</sequence>
<dbReference type="Gene3D" id="3.40.430.10">
    <property type="entry name" value="Dihydrofolate Reductase, subunit A"/>
    <property type="match status" value="1"/>
</dbReference>
<dbReference type="InterPro" id="IPR050765">
    <property type="entry name" value="Riboflavin_Biosynth_HTPR"/>
</dbReference>
<dbReference type="EMBL" id="PYHR01000002">
    <property type="protein sequence ID" value="PWD50013.1"/>
    <property type="molecule type" value="Genomic_DNA"/>
</dbReference>
<dbReference type="PANTHER" id="PTHR38011:SF11">
    <property type="entry name" value="2,5-DIAMINO-6-RIBOSYLAMINO-4(3H)-PYRIMIDINONE 5'-PHOSPHATE REDUCTASE"/>
    <property type="match status" value="1"/>
</dbReference>
<dbReference type="GO" id="GO:0009231">
    <property type="term" value="P:riboflavin biosynthetic process"/>
    <property type="evidence" value="ECO:0007669"/>
    <property type="project" value="InterPro"/>
</dbReference>
<reference evidence="2 3" key="1">
    <citation type="submission" date="2018-03" db="EMBL/GenBank/DDBJ databases">
        <title>Genome assembly of novel Miniimonas species PCH200.</title>
        <authorList>
            <person name="Thakur V."/>
            <person name="Kumar V."/>
            <person name="Singh D."/>
        </authorList>
    </citation>
    <scope>NUCLEOTIDE SEQUENCE [LARGE SCALE GENOMIC DNA]</scope>
    <source>
        <strain evidence="2 3">PCH200</strain>
    </source>
</reference>
<organism evidence="2 3">
    <name type="scientific">Serinibacter arcticus</name>
    <dbReference type="NCBI Taxonomy" id="1655435"/>
    <lineage>
        <taxon>Bacteria</taxon>
        <taxon>Bacillati</taxon>
        <taxon>Actinomycetota</taxon>
        <taxon>Actinomycetes</taxon>
        <taxon>Micrococcales</taxon>
        <taxon>Beutenbergiaceae</taxon>
        <taxon>Serinibacter</taxon>
    </lineage>
</organism>
<dbReference type="Proteomes" id="UP000245166">
    <property type="component" value="Unassembled WGS sequence"/>
</dbReference>
<evidence type="ECO:0000313" key="3">
    <source>
        <dbReference type="Proteomes" id="UP000245166"/>
    </source>
</evidence>
<feature type="domain" description="Bacterial bifunctional deaminase-reductase C-terminal" evidence="1">
    <location>
        <begin position="104"/>
        <end position="181"/>
    </location>
</feature>
<evidence type="ECO:0000313" key="2">
    <source>
        <dbReference type="EMBL" id="PWD50013.1"/>
    </source>
</evidence>
<accession>A0A2U1ZSU9</accession>
<dbReference type="OrthoDB" id="195113at2"/>
<dbReference type="RefSeq" id="WP_109228397.1">
    <property type="nucleotide sequence ID" value="NZ_PYHR01000002.1"/>
</dbReference>
<evidence type="ECO:0000259" key="1">
    <source>
        <dbReference type="Pfam" id="PF01872"/>
    </source>
</evidence>
<proteinExistence type="predicted"/>
<protein>
    <submittedName>
        <fullName evidence="2">Riboflavin biosynthesis protein RibD</fullName>
    </submittedName>
</protein>
<gene>
    <name evidence="2" type="ORF">C8046_04305</name>
</gene>
<dbReference type="AlphaFoldDB" id="A0A2U1ZSU9"/>
<dbReference type="InterPro" id="IPR024072">
    <property type="entry name" value="DHFR-like_dom_sf"/>
</dbReference>
<dbReference type="GO" id="GO:0008703">
    <property type="term" value="F:5-amino-6-(5-phosphoribosylamino)uracil reductase activity"/>
    <property type="evidence" value="ECO:0007669"/>
    <property type="project" value="InterPro"/>
</dbReference>
<keyword evidence="3" id="KW-1185">Reference proteome</keyword>
<comment type="caution">
    <text evidence="2">The sequence shown here is derived from an EMBL/GenBank/DDBJ whole genome shotgun (WGS) entry which is preliminary data.</text>
</comment>
<dbReference type="PANTHER" id="PTHR38011">
    <property type="entry name" value="DIHYDROFOLATE REDUCTASE FAMILY PROTEIN (AFU_ORTHOLOGUE AFUA_8G06820)"/>
    <property type="match status" value="1"/>
</dbReference>
<name>A0A2U1ZSU9_9MICO</name>
<dbReference type="Pfam" id="PF01872">
    <property type="entry name" value="RibD_C"/>
    <property type="match status" value="1"/>
</dbReference>